<evidence type="ECO:0000256" key="1">
    <source>
        <dbReference type="ARBA" id="ARBA00006987"/>
    </source>
</evidence>
<name>A0A848GZ91_9BURK</name>
<gene>
    <name evidence="3" type="ORF">HHL11_09055</name>
</gene>
<dbReference type="PIRSF" id="PIRSF017082">
    <property type="entry name" value="YflP"/>
    <property type="match status" value="1"/>
</dbReference>
<sequence length="325" mass="34711">MKRSTFLLSAAAALVAAASPAFAADKFPSRPVTLVVPFTPGSGSDTIARIIAPRLSARWGQPVVVENKPGASGNIGTLFAARAPADGHTLLMAINTHTITPAIYRNNLPYDAERDFAPITKLAEANFTLAVNPALPVQDMKSLIAYAKAHPGRLDYASPGNGTPHHMAMELLKSTYGVSLVHVPYKGISGAMTDLMGGQVQLMFASVPSVRTQAQAGKVRLIAVTGDKRSSQIPDVHTFREQGFAAMDAIDAWYAVLAPARTAPDLVQRLNHDFGEVMNTEDVKAELARQGLQVRTGTPAQLADLMHRDIARWQKVVDSAGIKAD</sequence>
<dbReference type="CDD" id="cd13578">
    <property type="entry name" value="PBP2_Bug27"/>
    <property type="match status" value="1"/>
</dbReference>
<organism evidence="3 4">
    <name type="scientific">Ramlibacter agri</name>
    <dbReference type="NCBI Taxonomy" id="2728837"/>
    <lineage>
        <taxon>Bacteria</taxon>
        <taxon>Pseudomonadati</taxon>
        <taxon>Pseudomonadota</taxon>
        <taxon>Betaproteobacteria</taxon>
        <taxon>Burkholderiales</taxon>
        <taxon>Comamonadaceae</taxon>
        <taxon>Ramlibacter</taxon>
    </lineage>
</organism>
<comment type="similarity">
    <text evidence="1">Belongs to the UPF0065 (bug) family.</text>
</comment>
<dbReference type="Gene3D" id="3.40.190.150">
    <property type="entry name" value="Bordetella uptake gene, domain 1"/>
    <property type="match status" value="1"/>
</dbReference>
<feature type="signal peptide" evidence="2">
    <location>
        <begin position="1"/>
        <end position="23"/>
    </location>
</feature>
<dbReference type="SUPFAM" id="SSF53850">
    <property type="entry name" value="Periplasmic binding protein-like II"/>
    <property type="match status" value="1"/>
</dbReference>
<evidence type="ECO:0000313" key="3">
    <source>
        <dbReference type="EMBL" id="NML43895.1"/>
    </source>
</evidence>
<evidence type="ECO:0000256" key="2">
    <source>
        <dbReference type="SAM" id="SignalP"/>
    </source>
</evidence>
<comment type="caution">
    <text evidence="3">The sequence shown here is derived from an EMBL/GenBank/DDBJ whole genome shotgun (WGS) entry which is preliminary data.</text>
</comment>
<dbReference type="Gene3D" id="3.40.190.10">
    <property type="entry name" value="Periplasmic binding protein-like II"/>
    <property type="match status" value="1"/>
</dbReference>
<feature type="chain" id="PRO_5032885496" evidence="2">
    <location>
        <begin position="24"/>
        <end position="325"/>
    </location>
</feature>
<proteinExistence type="inferred from homology"/>
<dbReference type="PANTHER" id="PTHR42928:SF5">
    <property type="entry name" value="BLR1237 PROTEIN"/>
    <property type="match status" value="1"/>
</dbReference>
<dbReference type="AlphaFoldDB" id="A0A848GZ91"/>
<accession>A0A848GZ91</accession>
<dbReference type="Proteomes" id="UP000541185">
    <property type="component" value="Unassembled WGS sequence"/>
</dbReference>
<dbReference type="EMBL" id="JABBFX010000001">
    <property type="protein sequence ID" value="NML43895.1"/>
    <property type="molecule type" value="Genomic_DNA"/>
</dbReference>
<reference evidence="3 4" key="1">
    <citation type="submission" date="2020-04" db="EMBL/GenBank/DDBJ databases">
        <title>Ramlibacter sp. G-1-2-2 isolated from soil.</title>
        <authorList>
            <person name="Dahal R.H."/>
        </authorList>
    </citation>
    <scope>NUCLEOTIDE SEQUENCE [LARGE SCALE GENOMIC DNA]</scope>
    <source>
        <strain evidence="3 4">G-1-2-2</strain>
    </source>
</reference>
<dbReference type="InterPro" id="IPR042100">
    <property type="entry name" value="Bug_dom1"/>
</dbReference>
<keyword evidence="2" id="KW-0732">Signal</keyword>
<evidence type="ECO:0000313" key="4">
    <source>
        <dbReference type="Proteomes" id="UP000541185"/>
    </source>
</evidence>
<dbReference type="PANTHER" id="PTHR42928">
    <property type="entry name" value="TRICARBOXYLATE-BINDING PROTEIN"/>
    <property type="match status" value="1"/>
</dbReference>
<dbReference type="RefSeq" id="WP_169418072.1">
    <property type="nucleotide sequence ID" value="NZ_JABBFX010000001.1"/>
</dbReference>
<dbReference type="Pfam" id="PF03401">
    <property type="entry name" value="TctC"/>
    <property type="match status" value="1"/>
</dbReference>
<dbReference type="InterPro" id="IPR005064">
    <property type="entry name" value="BUG"/>
</dbReference>
<keyword evidence="4" id="KW-1185">Reference proteome</keyword>
<protein>
    <submittedName>
        <fullName evidence="3">Tripartite tricarboxylate transporter substrate binding protein</fullName>
    </submittedName>
</protein>